<name>A0A9Q9ALI7_9PEZI</name>
<accession>A0A9Q9ALI7</accession>
<dbReference type="EMBL" id="CP099420">
    <property type="protein sequence ID" value="USW51652.1"/>
    <property type="molecule type" value="Genomic_DNA"/>
</dbReference>
<feature type="compositionally biased region" description="Basic residues" evidence="1">
    <location>
        <begin position="104"/>
        <end position="113"/>
    </location>
</feature>
<evidence type="ECO:0000313" key="2">
    <source>
        <dbReference type="EMBL" id="USW51652.1"/>
    </source>
</evidence>
<proteinExistence type="predicted"/>
<feature type="region of interest" description="Disordered" evidence="1">
    <location>
        <begin position="76"/>
        <end position="138"/>
    </location>
</feature>
<protein>
    <submittedName>
        <fullName evidence="2">Uncharacterized protein</fullName>
    </submittedName>
</protein>
<evidence type="ECO:0000256" key="1">
    <source>
        <dbReference type="SAM" id="MobiDB-lite"/>
    </source>
</evidence>
<sequence length="138" mass="15157">MPSYDFKIAKESLTESEKDRILAIYLNTVNENANINWEKAAADYGSASVDSMKVSLRNSFKKLEKAGAKIEDDGYVVPYTPAKTPKGAKRKAATEGEEGAEPKKKGRPSKKAKAAAVKEEEDLKESDDAEEKVKGEEE</sequence>
<feature type="compositionally biased region" description="Acidic residues" evidence="1">
    <location>
        <begin position="119"/>
        <end position="130"/>
    </location>
</feature>
<organism evidence="2 3">
    <name type="scientific">Septoria linicola</name>
    <dbReference type="NCBI Taxonomy" id="215465"/>
    <lineage>
        <taxon>Eukaryota</taxon>
        <taxon>Fungi</taxon>
        <taxon>Dikarya</taxon>
        <taxon>Ascomycota</taxon>
        <taxon>Pezizomycotina</taxon>
        <taxon>Dothideomycetes</taxon>
        <taxon>Dothideomycetidae</taxon>
        <taxon>Mycosphaerellales</taxon>
        <taxon>Mycosphaerellaceae</taxon>
        <taxon>Septoria</taxon>
    </lineage>
</organism>
<keyword evidence="3" id="KW-1185">Reference proteome</keyword>
<reference evidence="2" key="1">
    <citation type="submission" date="2022-06" db="EMBL/GenBank/DDBJ databases">
        <title>Complete genome sequences of two strains of the flax pathogen Septoria linicola.</title>
        <authorList>
            <person name="Lapalu N."/>
            <person name="Simon A."/>
            <person name="Demenou B."/>
            <person name="Paumier D."/>
            <person name="Guillot M.-P."/>
            <person name="Gout L."/>
            <person name="Valade R."/>
        </authorList>
    </citation>
    <scope>NUCLEOTIDE SEQUENCE</scope>
    <source>
        <strain evidence="2">SE15195</strain>
    </source>
</reference>
<gene>
    <name evidence="2" type="ORF">Slin15195_G049710</name>
</gene>
<dbReference type="Proteomes" id="UP001056384">
    <property type="component" value="Chromosome 3"/>
</dbReference>
<dbReference type="OrthoDB" id="3935813at2759"/>
<evidence type="ECO:0000313" key="3">
    <source>
        <dbReference type="Proteomes" id="UP001056384"/>
    </source>
</evidence>
<dbReference type="AlphaFoldDB" id="A0A9Q9ALI7"/>